<feature type="signal peptide" evidence="1">
    <location>
        <begin position="1"/>
        <end position="23"/>
    </location>
</feature>
<evidence type="ECO:0000256" key="1">
    <source>
        <dbReference type="SAM" id="SignalP"/>
    </source>
</evidence>
<dbReference type="Proteomes" id="UP001238540">
    <property type="component" value="Unassembled WGS sequence"/>
</dbReference>
<feature type="chain" id="PRO_5045251524" evidence="1">
    <location>
        <begin position="24"/>
        <end position="332"/>
    </location>
</feature>
<evidence type="ECO:0000313" key="2">
    <source>
        <dbReference type="EMBL" id="MDN3608603.1"/>
    </source>
</evidence>
<protein>
    <submittedName>
        <fullName evidence="2">DUF2860 domain-containing protein</fullName>
    </submittedName>
</protein>
<dbReference type="RefSeq" id="WP_170883696.1">
    <property type="nucleotide sequence ID" value="NZ_JABEYA020000021.1"/>
</dbReference>
<dbReference type="EMBL" id="JAUFQC010000001">
    <property type="protein sequence ID" value="MDN3608603.1"/>
    <property type="molecule type" value="Genomic_DNA"/>
</dbReference>
<keyword evidence="3" id="KW-1185">Reference proteome</keyword>
<proteinExistence type="predicted"/>
<dbReference type="PIRSF" id="PIRSF028696">
    <property type="entry name" value="UCP028696"/>
    <property type="match status" value="1"/>
</dbReference>
<dbReference type="Pfam" id="PF11059">
    <property type="entry name" value="DUF2860"/>
    <property type="match status" value="1"/>
</dbReference>
<sequence>MKTRLSLVATALSFSFVTLPAMAQLAEHVGFSGEVSLSAGIASSTSNFNTDGDKTITNVNQEASSESSGLFLPLGSLAYTFGTDLDKQVYLGMAREDIAVGTVVLELGYKQQLDSGMVISASVLPTVMSGETWSDPFLTSQTRQETDEAGNAFRLQFNDIMGSRFSLDTAYATRDVDNEQSGTSNTGLTTEQVNALKRDSTSIYVKGSYRQPLNKTSLIQPSLTYIKTDADGEANSLTSLGGELSYIKTFDRHQYALTASYIERSYDATNPIYGKTLEEDELSFFAAYEYQQFMGWKNWSLISFAGFGRTEANIDFYDQKQYLFSVGMNYQF</sequence>
<dbReference type="SUPFAM" id="SSF56935">
    <property type="entry name" value="Porins"/>
    <property type="match status" value="1"/>
</dbReference>
<dbReference type="InterPro" id="IPR016896">
    <property type="entry name" value="DUF2860"/>
</dbReference>
<evidence type="ECO:0000313" key="3">
    <source>
        <dbReference type="Proteomes" id="UP001238540"/>
    </source>
</evidence>
<accession>A0ABT8BR72</accession>
<reference evidence="3" key="1">
    <citation type="journal article" date="2019" name="Int. J. Syst. Evol. Microbiol.">
        <title>The Global Catalogue of Microorganisms (GCM) 10K type strain sequencing project: providing services to taxonomists for standard genome sequencing and annotation.</title>
        <authorList>
            <consortium name="The Broad Institute Genomics Platform"/>
            <consortium name="The Broad Institute Genome Sequencing Center for Infectious Disease"/>
            <person name="Wu L."/>
            <person name="Ma J."/>
        </authorList>
    </citation>
    <scope>NUCLEOTIDE SEQUENCE [LARGE SCALE GENOMIC DNA]</scope>
    <source>
        <strain evidence="3">CECT 7398</strain>
    </source>
</reference>
<keyword evidence="1" id="KW-0732">Signal</keyword>
<organism evidence="2 3">
    <name type="scientific">Vibrio ostreicida</name>
    <dbReference type="NCBI Taxonomy" id="526588"/>
    <lineage>
        <taxon>Bacteria</taxon>
        <taxon>Pseudomonadati</taxon>
        <taxon>Pseudomonadota</taxon>
        <taxon>Gammaproteobacteria</taxon>
        <taxon>Vibrionales</taxon>
        <taxon>Vibrionaceae</taxon>
        <taxon>Vibrio</taxon>
    </lineage>
</organism>
<name>A0ABT8BR72_9VIBR</name>
<gene>
    <name evidence="2" type="ORF">QWZ16_02295</name>
</gene>
<comment type="caution">
    <text evidence="2">The sequence shown here is derived from an EMBL/GenBank/DDBJ whole genome shotgun (WGS) entry which is preliminary data.</text>
</comment>